<evidence type="ECO:0000313" key="4">
    <source>
        <dbReference type="EMBL" id="KAE9283757.1"/>
    </source>
</evidence>
<evidence type="ECO:0000313" key="2">
    <source>
        <dbReference type="EMBL" id="KAE8974627.1"/>
    </source>
</evidence>
<dbReference type="EMBL" id="QXFV01003399">
    <property type="protein sequence ID" value="KAE8977102.1"/>
    <property type="molecule type" value="Genomic_DNA"/>
</dbReference>
<reference evidence="5 7" key="1">
    <citation type="submission" date="2018-09" db="EMBL/GenBank/DDBJ databases">
        <title>Genomic investigation of the strawberry pathogen Phytophthora fragariae indicates pathogenicity is determined by transcriptional variation in three key races.</title>
        <authorList>
            <person name="Adams T.M."/>
            <person name="Armitage A.D."/>
            <person name="Sobczyk M.K."/>
            <person name="Bates H.J."/>
            <person name="Dunwell J.M."/>
            <person name="Nellist C.F."/>
            <person name="Harrison R.J."/>
        </authorList>
    </citation>
    <scope>NUCLEOTIDE SEQUENCE [LARGE SCALE GENOMIC DNA]</scope>
    <source>
        <strain evidence="3 5">SCRP249</strain>
        <strain evidence="2 7">SCRP324</strain>
        <strain evidence="4 6">SCRP333</strain>
    </source>
</reference>
<dbReference type="OrthoDB" id="90616at2759"/>
<protein>
    <submittedName>
        <fullName evidence="2">Uncharacterized protein</fullName>
    </submittedName>
</protein>
<dbReference type="Proteomes" id="UP000429607">
    <property type="component" value="Unassembled WGS sequence"/>
</dbReference>
<dbReference type="EMBL" id="QXFU01003533">
    <property type="protein sequence ID" value="KAE8974627.1"/>
    <property type="molecule type" value="Genomic_DNA"/>
</dbReference>
<proteinExistence type="predicted"/>
<evidence type="ECO:0000313" key="5">
    <source>
        <dbReference type="Proteomes" id="UP000429607"/>
    </source>
</evidence>
<dbReference type="AlphaFoldDB" id="A0A6A3HYU2"/>
<sequence length="133" mass="15459">MGVQPQLNLPHVQEQVTKPRQGSPVGKHAPRWHRHHEQPVAAVELPAEAQHLKEKILRTNKLKLTRFSLSHMRKRVVPPVEIPREMNSHRALSTTVAGRSVPLTRCMWDNIKRKTHHMEQISESYPLHCTLFR</sequence>
<dbReference type="Proteomes" id="UP000435112">
    <property type="component" value="Unassembled WGS sequence"/>
</dbReference>
<name>A0A6A3HYU2_9STRA</name>
<evidence type="ECO:0000256" key="1">
    <source>
        <dbReference type="SAM" id="MobiDB-lite"/>
    </source>
</evidence>
<keyword evidence="6" id="KW-1185">Reference proteome</keyword>
<dbReference type="EMBL" id="QXFT01003653">
    <property type="protein sequence ID" value="KAE9283757.1"/>
    <property type="molecule type" value="Genomic_DNA"/>
</dbReference>
<dbReference type="Proteomes" id="UP000434957">
    <property type="component" value="Unassembled WGS sequence"/>
</dbReference>
<feature type="region of interest" description="Disordered" evidence="1">
    <location>
        <begin position="1"/>
        <end position="33"/>
    </location>
</feature>
<organism evidence="2 7">
    <name type="scientific">Phytophthora rubi</name>
    <dbReference type="NCBI Taxonomy" id="129364"/>
    <lineage>
        <taxon>Eukaryota</taxon>
        <taxon>Sar</taxon>
        <taxon>Stramenopiles</taxon>
        <taxon>Oomycota</taxon>
        <taxon>Peronosporomycetes</taxon>
        <taxon>Peronosporales</taxon>
        <taxon>Peronosporaceae</taxon>
        <taxon>Phytophthora</taxon>
    </lineage>
</organism>
<comment type="caution">
    <text evidence="2">The sequence shown here is derived from an EMBL/GenBank/DDBJ whole genome shotgun (WGS) entry which is preliminary data.</text>
</comment>
<evidence type="ECO:0000313" key="7">
    <source>
        <dbReference type="Proteomes" id="UP000435112"/>
    </source>
</evidence>
<accession>A0A6A3HYU2</accession>
<evidence type="ECO:0000313" key="6">
    <source>
        <dbReference type="Proteomes" id="UP000434957"/>
    </source>
</evidence>
<evidence type="ECO:0000313" key="3">
    <source>
        <dbReference type="EMBL" id="KAE8977102.1"/>
    </source>
</evidence>
<gene>
    <name evidence="3" type="ORF">PR001_g25220</name>
    <name evidence="2" type="ORF">PR002_g25857</name>
    <name evidence="4" type="ORF">PR003_g27040</name>
</gene>